<organism evidence="2 3">
    <name type="scientific">Geodermatophilus pulveris</name>
    <dbReference type="NCBI Taxonomy" id="1564159"/>
    <lineage>
        <taxon>Bacteria</taxon>
        <taxon>Bacillati</taxon>
        <taxon>Actinomycetota</taxon>
        <taxon>Actinomycetes</taxon>
        <taxon>Geodermatophilales</taxon>
        <taxon>Geodermatophilaceae</taxon>
        <taxon>Geodermatophilus</taxon>
    </lineage>
</organism>
<feature type="chain" id="PRO_5011991938" evidence="1">
    <location>
        <begin position="27"/>
        <end position="533"/>
    </location>
</feature>
<accession>A0A239GKE9</accession>
<dbReference type="OrthoDB" id="5108679at2"/>
<reference evidence="3" key="1">
    <citation type="submission" date="2017-06" db="EMBL/GenBank/DDBJ databases">
        <authorList>
            <person name="Varghese N."/>
            <person name="Submissions S."/>
        </authorList>
    </citation>
    <scope>NUCLEOTIDE SEQUENCE [LARGE SCALE GENOMIC DNA]</scope>
    <source>
        <strain evidence="3">DSM 46839</strain>
    </source>
</reference>
<proteinExistence type="predicted"/>
<evidence type="ECO:0000313" key="2">
    <source>
        <dbReference type="EMBL" id="SNS68534.1"/>
    </source>
</evidence>
<dbReference type="Proteomes" id="UP000198373">
    <property type="component" value="Unassembled WGS sequence"/>
</dbReference>
<keyword evidence="3" id="KW-1185">Reference proteome</keyword>
<feature type="signal peptide" evidence="1">
    <location>
        <begin position="1"/>
        <end position="26"/>
    </location>
</feature>
<name>A0A239GKE9_9ACTN</name>
<dbReference type="RefSeq" id="WP_089306208.1">
    <property type="nucleotide sequence ID" value="NZ_FZOO01000006.1"/>
</dbReference>
<keyword evidence="1" id="KW-0732">Signal</keyword>
<evidence type="ECO:0000313" key="3">
    <source>
        <dbReference type="Proteomes" id="UP000198373"/>
    </source>
</evidence>
<evidence type="ECO:0000256" key="1">
    <source>
        <dbReference type="SAM" id="SignalP"/>
    </source>
</evidence>
<dbReference type="EMBL" id="FZOO01000006">
    <property type="protein sequence ID" value="SNS68534.1"/>
    <property type="molecule type" value="Genomic_DNA"/>
</dbReference>
<dbReference type="PROSITE" id="PS51257">
    <property type="entry name" value="PROKAR_LIPOPROTEIN"/>
    <property type="match status" value="1"/>
</dbReference>
<gene>
    <name evidence="2" type="ORF">SAMN06893096_106203</name>
</gene>
<protein>
    <submittedName>
        <fullName evidence="2">Uncharacterized protein</fullName>
    </submittedName>
</protein>
<dbReference type="AlphaFoldDB" id="A0A239GKE9"/>
<sequence length="533" mass="54933">MRRYSAGLLATVVLLSACTGSGTTGAADGEPDTYELGGGARLIAPAGALPDAVDIAGGQVTGGLLELSGFPSAGAVEVTASDQPTEPVTVEIPVALAAYESLPADADDDVLVAHRHGGEDWEPLTGQLDRDRGVVTVSTDRLSIFDVRLPSFADLRAQTEDILNGILGNIDFSPDPPRCAREREARDAGYSVTSTRTSVLQWCLGLRTDGSPELKIIASRRYPLVAVLGGGFSVRQTTAGELGVRLAQAATDALTTGQITMSPGGTTTLDVRLQPGQTSRLVADFDGFAQSLVSLQVAAEAMVTIASIARPGVGRAELMDNTLNAAACAPKLIDLAFDVSDEGRVGSTVAACFDPDAITNTLGNIAGHIVLKFANLIGSAVAYVWNSTAALVDDLRGQSSYTITVQRAAPEPPGPASGAGCDVDALTTAVCRVVRALVDDDHSGLTEGERSAIADVTTVPATAWQVDGCEAVGDISAECLVLFDADAGAAHGTGLTFAVQPVNGEYDPTTGQYTAPPGEEIRYEVTGFLGYGP</sequence>